<dbReference type="PROSITE" id="PS51186">
    <property type="entry name" value="GNAT"/>
    <property type="match status" value="1"/>
</dbReference>
<evidence type="ECO:0000313" key="2">
    <source>
        <dbReference type="EMBL" id="MBV7266123.1"/>
    </source>
</evidence>
<dbReference type="RefSeq" id="WP_218316754.1">
    <property type="nucleotide sequence ID" value="NZ_JAGSPB010000002.1"/>
</dbReference>
<feature type="domain" description="N-acetyltransferase" evidence="1">
    <location>
        <begin position="116"/>
        <end position="199"/>
    </location>
</feature>
<reference evidence="2 3" key="1">
    <citation type="submission" date="2021-04" db="EMBL/GenBank/DDBJ databases">
        <authorList>
            <person name="Pira H."/>
            <person name="Risdian C."/>
            <person name="Wink J."/>
        </authorList>
    </citation>
    <scope>NUCLEOTIDE SEQUENCE [LARGE SCALE GENOMIC DNA]</scope>
    <source>
        <strain evidence="2 3">WH131</strain>
    </source>
</reference>
<organism evidence="2 3">
    <name type="scientific">Erythrobacter ani</name>
    <dbReference type="NCBI Taxonomy" id="2827235"/>
    <lineage>
        <taxon>Bacteria</taxon>
        <taxon>Pseudomonadati</taxon>
        <taxon>Pseudomonadota</taxon>
        <taxon>Alphaproteobacteria</taxon>
        <taxon>Sphingomonadales</taxon>
        <taxon>Erythrobacteraceae</taxon>
        <taxon>Erythrobacter/Porphyrobacter group</taxon>
        <taxon>Erythrobacter</taxon>
    </lineage>
</organism>
<dbReference type="InterPro" id="IPR000182">
    <property type="entry name" value="GNAT_dom"/>
</dbReference>
<protein>
    <submittedName>
        <fullName evidence="2">GNAT family N-acetyltransferase</fullName>
    </submittedName>
</protein>
<dbReference type="PANTHER" id="PTHR42791">
    <property type="entry name" value="GNAT FAMILY ACETYLTRANSFERASE"/>
    <property type="match status" value="1"/>
</dbReference>
<dbReference type="EMBL" id="JAGSPB010000002">
    <property type="protein sequence ID" value="MBV7266123.1"/>
    <property type="molecule type" value="Genomic_DNA"/>
</dbReference>
<dbReference type="InterPro" id="IPR052523">
    <property type="entry name" value="Trichothecene_AcTrans"/>
</dbReference>
<dbReference type="Pfam" id="PF00583">
    <property type="entry name" value="Acetyltransf_1"/>
    <property type="match status" value="1"/>
</dbReference>
<evidence type="ECO:0000259" key="1">
    <source>
        <dbReference type="PROSITE" id="PS51186"/>
    </source>
</evidence>
<proteinExistence type="predicted"/>
<name>A0ABS6SNW4_9SPHN</name>
<dbReference type="PANTHER" id="PTHR42791:SF1">
    <property type="entry name" value="N-ACETYLTRANSFERASE DOMAIN-CONTAINING PROTEIN"/>
    <property type="match status" value="1"/>
</dbReference>
<gene>
    <name evidence="2" type="ORF">KCG45_08035</name>
</gene>
<evidence type="ECO:0000313" key="3">
    <source>
        <dbReference type="Proteomes" id="UP000699975"/>
    </source>
</evidence>
<keyword evidence="3" id="KW-1185">Reference proteome</keyword>
<accession>A0ABS6SNW4</accession>
<dbReference type="CDD" id="cd04301">
    <property type="entry name" value="NAT_SF"/>
    <property type="match status" value="1"/>
</dbReference>
<sequence length="199" mass="22083">MTSSSATLSKSAPMPREAIEQTVGTLTSAFIGDPVIRWMYPQAAAYLASFPRFLEAFGGRAFAAGTVYSDPQNRAAAMWLAPGTAPDDEAIETCLLETVAQSQHADMFAVFADMERAHPEFPHWYLPWFGTDANWQSKGIGAELMRRCLAMVDAERLPAYLETPNPRNISFYERHGFRVTGSSQHGKCPPVTFMLREAR</sequence>
<comment type="caution">
    <text evidence="2">The sequence shown here is derived from an EMBL/GenBank/DDBJ whole genome shotgun (WGS) entry which is preliminary data.</text>
</comment>
<dbReference type="Proteomes" id="UP000699975">
    <property type="component" value="Unassembled WGS sequence"/>
</dbReference>